<dbReference type="EMBL" id="JAEFCI010009616">
    <property type="protein sequence ID" value="KAG5457710.1"/>
    <property type="molecule type" value="Genomic_DNA"/>
</dbReference>
<evidence type="ECO:0000313" key="3">
    <source>
        <dbReference type="Proteomes" id="UP000673691"/>
    </source>
</evidence>
<reference evidence="2 3" key="1">
    <citation type="journal article" name="Sci. Rep.">
        <title>Genome-scale phylogenetic analyses confirm Olpidium as the closest living zoosporic fungus to the non-flagellated, terrestrial fungi.</title>
        <authorList>
            <person name="Chang Y."/>
            <person name="Rochon D."/>
            <person name="Sekimoto S."/>
            <person name="Wang Y."/>
            <person name="Chovatia M."/>
            <person name="Sandor L."/>
            <person name="Salamov A."/>
            <person name="Grigoriev I.V."/>
            <person name="Stajich J.E."/>
            <person name="Spatafora J.W."/>
        </authorList>
    </citation>
    <scope>NUCLEOTIDE SEQUENCE [LARGE SCALE GENOMIC DNA]</scope>
    <source>
        <strain evidence="2">S191</strain>
    </source>
</reference>
<organism evidence="2 3">
    <name type="scientific">Olpidium bornovanus</name>
    <dbReference type="NCBI Taxonomy" id="278681"/>
    <lineage>
        <taxon>Eukaryota</taxon>
        <taxon>Fungi</taxon>
        <taxon>Fungi incertae sedis</taxon>
        <taxon>Olpidiomycota</taxon>
        <taxon>Olpidiomycotina</taxon>
        <taxon>Olpidiomycetes</taxon>
        <taxon>Olpidiales</taxon>
        <taxon>Olpidiaceae</taxon>
        <taxon>Olpidium</taxon>
    </lineage>
</organism>
<dbReference type="Proteomes" id="UP000673691">
    <property type="component" value="Unassembled WGS sequence"/>
</dbReference>
<feature type="compositionally biased region" description="Acidic residues" evidence="1">
    <location>
        <begin position="220"/>
        <end position="236"/>
    </location>
</feature>
<name>A0A8H7ZR52_9FUNG</name>
<feature type="region of interest" description="Disordered" evidence="1">
    <location>
        <begin position="201"/>
        <end position="236"/>
    </location>
</feature>
<keyword evidence="3" id="KW-1185">Reference proteome</keyword>
<gene>
    <name evidence="2" type="ORF">BJ554DRAFT_2208</name>
</gene>
<protein>
    <submittedName>
        <fullName evidence="2">Uncharacterized protein</fullName>
    </submittedName>
</protein>
<evidence type="ECO:0000313" key="2">
    <source>
        <dbReference type="EMBL" id="KAG5457710.1"/>
    </source>
</evidence>
<proteinExistence type="predicted"/>
<feature type="region of interest" description="Disordered" evidence="1">
    <location>
        <begin position="1"/>
        <end position="120"/>
    </location>
</feature>
<feature type="compositionally biased region" description="Gly residues" evidence="1">
    <location>
        <begin position="73"/>
        <end position="89"/>
    </location>
</feature>
<feature type="compositionally biased region" description="Low complexity" evidence="1">
    <location>
        <begin position="1"/>
        <end position="13"/>
    </location>
</feature>
<dbReference type="AlphaFoldDB" id="A0A8H7ZR52"/>
<feature type="compositionally biased region" description="Low complexity" evidence="1">
    <location>
        <begin position="48"/>
        <end position="63"/>
    </location>
</feature>
<accession>A0A8H7ZR52</accession>
<comment type="caution">
    <text evidence="2">The sequence shown here is derived from an EMBL/GenBank/DDBJ whole genome shotgun (WGS) entry which is preliminary data.</text>
</comment>
<sequence>MIAAAAPAAVGRAEPPPSRGGARTVPAPAPADAGPSSRRRPPPPPAPEGACRRSAGAASAAASEAREAARQRPGGGAKENDGAGAGAGGGKKRRRAAAPAPGKGESGRRPPRRGGGGGAGAGGFAAEYACRLLDHVTCGAHSLVKRAVLRCLLRAGGPGPRPPPFLTPLPAAAYWPYSSSPLAAFDVEACVDRLAAAGGKPHGPVGAAAAARAEEKEKENEEEEEEVVVEEEEEEDEQEELRRLAAEPVDEREFLALGWGRTGAGPRPSSSTRAAADKQVPLWVVDTLPLLAEAATLFRDGGRSLAHDPAAMDRAIQVNLVGLAELVELAKAGERPAITREDREVDQLRSALGKGLIFSLSLFRFGRAPGRLQTS</sequence>
<evidence type="ECO:0000256" key="1">
    <source>
        <dbReference type="SAM" id="MobiDB-lite"/>
    </source>
</evidence>